<dbReference type="Gene3D" id="3.40.50.1820">
    <property type="entry name" value="alpha/beta hydrolase"/>
    <property type="match status" value="1"/>
</dbReference>
<feature type="transmembrane region" description="Helical" evidence="4">
    <location>
        <begin position="35"/>
        <end position="54"/>
    </location>
</feature>
<keyword evidence="4" id="KW-0472">Membrane</keyword>
<dbReference type="EMBL" id="JAPCWZ010000005">
    <property type="protein sequence ID" value="KAK8863339.1"/>
    <property type="molecule type" value="Genomic_DNA"/>
</dbReference>
<organism evidence="7 8">
    <name type="scientific">Apiospora arundinis</name>
    <dbReference type="NCBI Taxonomy" id="335852"/>
    <lineage>
        <taxon>Eukaryota</taxon>
        <taxon>Fungi</taxon>
        <taxon>Dikarya</taxon>
        <taxon>Ascomycota</taxon>
        <taxon>Pezizomycotina</taxon>
        <taxon>Sordariomycetes</taxon>
        <taxon>Xylariomycetidae</taxon>
        <taxon>Amphisphaeriales</taxon>
        <taxon>Apiosporaceae</taxon>
        <taxon>Apiospora</taxon>
    </lineage>
</organism>
<dbReference type="Pfam" id="PF08386">
    <property type="entry name" value="Abhydrolase_4"/>
    <property type="match status" value="1"/>
</dbReference>
<proteinExistence type="inferred from homology"/>
<gene>
    <name evidence="7" type="ORF">PGQ11_009574</name>
</gene>
<evidence type="ECO:0000259" key="5">
    <source>
        <dbReference type="Pfam" id="PF00561"/>
    </source>
</evidence>
<dbReference type="Pfam" id="PF00561">
    <property type="entry name" value="Abhydrolase_1"/>
    <property type="match status" value="1"/>
</dbReference>
<keyword evidence="8" id="KW-1185">Reference proteome</keyword>
<keyword evidence="4" id="KW-0812">Transmembrane</keyword>
<evidence type="ECO:0000313" key="8">
    <source>
        <dbReference type="Proteomes" id="UP001390339"/>
    </source>
</evidence>
<keyword evidence="2 7" id="KW-0378">Hydrolase</keyword>
<comment type="caution">
    <text evidence="7">The sequence shown here is derived from an EMBL/GenBank/DDBJ whole genome shotgun (WGS) entry which is preliminary data.</text>
</comment>
<evidence type="ECO:0000256" key="3">
    <source>
        <dbReference type="SAM" id="MobiDB-lite"/>
    </source>
</evidence>
<dbReference type="PANTHER" id="PTHR43248">
    <property type="entry name" value="2-SUCCINYL-6-HYDROXY-2,4-CYCLOHEXADIENE-1-CARBOXYLATE SYNTHASE"/>
    <property type="match status" value="1"/>
</dbReference>
<accession>A0ABR2IIE7</accession>
<feature type="compositionally biased region" description="Gly residues" evidence="3">
    <location>
        <begin position="437"/>
        <end position="449"/>
    </location>
</feature>
<feature type="region of interest" description="Disordered" evidence="3">
    <location>
        <begin position="422"/>
        <end position="451"/>
    </location>
</feature>
<protein>
    <submittedName>
        <fullName evidence="7">Alpha/Beta hydrolase protein</fullName>
    </submittedName>
</protein>
<evidence type="ECO:0000313" key="7">
    <source>
        <dbReference type="EMBL" id="KAK8863339.1"/>
    </source>
</evidence>
<dbReference type="Proteomes" id="UP001390339">
    <property type="component" value="Unassembled WGS sequence"/>
</dbReference>
<feature type="domain" description="Peptidase S33 tripeptidyl aminopeptidase-like C-terminal" evidence="6">
    <location>
        <begin position="536"/>
        <end position="607"/>
    </location>
</feature>
<dbReference type="PANTHER" id="PTHR43248:SF25">
    <property type="entry name" value="AB HYDROLASE-1 DOMAIN-CONTAINING PROTEIN-RELATED"/>
    <property type="match status" value="1"/>
</dbReference>
<reference evidence="7 8" key="1">
    <citation type="journal article" date="2024" name="IMA Fungus">
        <title>Apiospora arundinis, a panoply of carbohydrate-active enzymes and secondary metabolites.</title>
        <authorList>
            <person name="Sorensen T."/>
            <person name="Petersen C."/>
            <person name="Muurmann A.T."/>
            <person name="Christiansen J.V."/>
            <person name="Brundto M.L."/>
            <person name="Overgaard C.K."/>
            <person name="Boysen A.T."/>
            <person name="Wollenberg R.D."/>
            <person name="Larsen T.O."/>
            <person name="Sorensen J.L."/>
            <person name="Nielsen K.L."/>
            <person name="Sondergaard T.E."/>
        </authorList>
    </citation>
    <scope>NUCLEOTIDE SEQUENCE [LARGE SCALE GENOMIC DNA]</scope>
    <source>
        <strain evidence="7 8">AAU 773</strain>
    </source>
</reference>
<feature type="domain" description="AB hydrolase-1" evidence="5">
    <location>
        <begin position="136"/>
        <end position="343"/>
    </location>
</feature>
<dbReference type="InterPro" id="IPR000073">
    <property type="entry name" value="AB_hydrolase_1"/>
</dbReference>
<dbReference type="GO" id="GO:0016787">
    <property type="term" value="F:hydrolase activity"/>
    <property type="evidence" value="ECO:0007669"/>
    <property type="project" value="UniProtKB-KW"/>
</dbReference>
<evidence type="ECO:0000259" key="6">
    <source>
        <dbReference type="Pfam" id="PF08386"/>
    </source>
</evidence>
<sequence length="650" mass="70768">MNMKMRMKESIQQPKTPKSSCTTVQGELCQRWKRASLAASLTGIAVFSYFSGLIPSVKLGPPPVEIQQTAAQLPQEWKWADIQPSRNLEWHKCYDNKFDCARLDVPLDWQDPSEEERVVLAVIRSKAKTQQDYKGPVFLNPGGPGGSGLSWVLQQGDELQTIVGDNHDIISWDPRGVGATIPNVECWGQSWKRHDWGLRKTGVADAYLGVVHDAFAQADGLSRQCEAYTNQTAPNLLQHISTAYHARDLLEIAQKAGFDKVRYWGISYGTILGGTFASLFPEHVERLVSDGNVDYGDWFRNDQLNAYEDADKIMAAFFAACHQAGPRRCALHDATPSRIEARYQSLLQTLRQRPVLLPAHANATDSPAVPQLVTYSALQRLVRTVLYKPLHELPELARVLAALEEGDGLPYYRMAGSDDENFPVREVCSQPPPPPGSGGNGEGGGGGGTPTEFSVDAFGAIACADGAPLTDETPESFQLYVDDLVGRVSRFSGAASAFSKLSCVGRRIRPKWQFEGPHRHLAGGSSTDTNNLTTIITNFPILFIGNIADNITPLRSSYNNSAVFPGSVVLVQNSYGHASVAAPSTCSAWAIRAYFQNGTLPAPGTHCDQDFGLFEDPPAQTEKIQDDGLALAVSALSQKANLGARRAAGI</sequence>
<name>A0ABR2IIE7_9PEZI</name>
<evidence type="ECO:0000256" key="1">
    <source>
        <dbReference type="ARBA" id="ARBA00010088"/>
    </source>
</evidence>
<comment type="similarity">
    <text evidence="1">Belongs to the peptidase S33 family.</text>
</comment>
<dbReference type="InterPro" id="IPR051601">
    <property type="entry name" value="Serine_prot/Carboxylest_S33"/>
</dbReference>
<dbReference type="InterPro" id="IPR029058">
    <property type="entry name" value="AB_hydrolase_fold"/>
</dbReference>
<evidence type="ECO:0000256" key="2">
    <source>
        <dbReference type="ARBA" id="ARBA00022801"/>
    </source>
</evidence>
<evidence type="ECO:0000256" key="4">
    <source>
        <dbReference type="SAM" id="Phobius"/>
    </source>
</evidence>
<dbReference type="SUPFAM" id="SSF53474">
    <property type="entry name" value="alpha/beta-Hydrolases"/>
    <property type="match status" value="1"/>
</dbReference>
<dbReference type="InterPro" id="IPR013595">
    <property type="entry name" value="Pept_S33_TAP-like_C"/>
</dbReference>
<keyword evidence="4" id="KW-1133">Transmembrane helix</keyword>